<dbReference type="Proteomes" id="UP000553034">
    <property type="component" value="Unassembled WGS sequence"/>
</dbReference>
<dbReference type="Pfam" id="PF17116">
    <property type="entry name" value="T9SS_plug_1st"/>
    <property type="match status" value="1"/>
</dbReference>
<evidence type="ECO:0000259" key="1">
    <source>
        <dbReference type="Pfam" id="PF17116"/>
    </source>
</evidence>
<dbReference type="Gene3D" id="2.60.40.10">
    <property type="entry name" value="Immunoglobulins"/>
    <property type="match status" value="1"/>
</dbReference>
<reference evidence="2 3" key="1">
    <citation type="submission" date="2020-08" db="EMBL/GenBank/DDBJ databases">
        <title>Genomic Encyclopedia of Type Strains, Phase IV (KMG-IV): sequencing the most valuable type-strain genomes for metagenomic binning, comparative biology and taxonomic classification.</title>
        <authorList>
            <person name="Goeker M."/>
        </authorList>
    </citation>
    <scope>NUCLEOTIDE SEQUENCE [LARGE SCALE GENOMIC DNA]</scope>
    <source>
        <strain evidence="2 3">DSM 29568</strain>
    </source>
</reference>
<dbReference type="InterPro" id="IPR013783">
    <property type="entry name" value="Ig-like_fold"/>
</dbReference>
<gene>
    <name evidence="2" type="ORF">GGR32_001314</name>
</gene>
<accession>A0A840ER26</accession>
<sequence length="417" mass="48831">MKFSFFIFIAIIYSSIVWSQQPEITPPAYIKTIQFEGGIEFSGTPIVKLGESIHISFDDLIGDEADYYYKITHYNFDWTPSELSKNEYMEGYDNMRITNYLNSYNTLQIYSHYWLEIPNKNTKRLKVSGNYMLEIYNNKDEIVFSRKFMIYEDIAKVTTEIKRTRDLKYIDQKQAVYFSIDGSDNLLIRNPDSNLKTLIIKNNNLQESIYNLKPQYNTGNKFIYRYDKEASFWGGNEFLAFDTKDVRGTAMNIRKIELIDIYNTYLYANASRAHEPYTYNPDINGSYVIRTLQGENNNIEAEYTWVHFNLLNPYNIPEDAAIHLYGSFNNYTIDDSTKLTYNKKTDSYQLKHLFKQGFYNYKYILVNKDGSIDHGAISGNFDKTENNYTVLAYYRDLGGRYDRIIGVGSANSKNISN</sequence>
<proteinExistence type="predicted"/>
<comment type="caution">
    <text evidence="2">The sequence shown here is derived from an EMBL/GenBank/DDBJ whole genome shotgun (WGS) entry which is preliminary data.</text>
</comment>
<feature type="domain" description="Type 9 secretion system plug protein N-terminal" evidence="1">
    <location>
        <begin position="30"/>
        <end position="152"/>
    </location>
</feature>
<dbReference type="EMBL" id="JACIFO010000004">
    <property type="protein sequence ID" value="MBB4119023.1"/>
    <property type="molecule type" value="Genomic_DNA"/>
</dbReference>
<dbReference type="AlphaFoldDB" id="A0A840ER26"/>
<dbReference type="RefSeq" id="WP_183477373.1">
    <property type="nucleotide sequence ID" value="NZ_JACIFO010000004.1"/>
</dbReference>
<name>A0A840ER26_9FLAO</name>
<evidence type="ECO:0000313" key="3">
    <source>
        <dbReference type="Proteomes" id="UP000553034"/>
    </source>
</evidence>
<organism evidence="2 3">
    <name type="scientific">Mesonia hippocampi</name>
    <dbReference type="NCBI Taxonomy" id="1628250"/>
    <lineage>
        <taxon>Bacteria</taxon>
        <taxon>Pseudomonadati</taxon>
        <taxon>Bacteroidota</taxon>
        <taxon>Flavobacteriia</taxon>
        <taxon>Flavobacteriales</taxon>
        <taxon>Flavobacteriaceae</taxon>
        <taxon>Mesonia</taxon>
    </lineage>
</organism>
<protein>
    <recommendedName>
        <fullName evidence="1">Type 9 secretion system plug protein N-terminal domain-containing protein</fullName>
    </recommendedName>
</protein>
<dbReference type="InterPro" id="IPR031345">
    <property type="entry name" value="T9SS_Plug_N"/>
</dbReference>
<evidence type="ECO:0000313" key="2">
    <source>
        <dbReference type="EMBL" id="MBB4119023.1"/>
    </source>
</evidence>
<keyword evidence="3" id="KW-1185">Reference proteome</keyword>